<dbReference type="PANTHER" id="PTHR45138:SF24">
    <property type="entry name" value="DIGUANYLATE CYCLASE DGCC-RELATED"/>
    <property type="match status" value="1"/>
</dbReference>
<dbReference type="Gene3D" id="2.130.10.10">
    <property type="entry name" value="YVTN repeat-like/Quinoprotein amine dehydrogenase"/>
    <property type="match status" value="3"/>
</dbReference>
<dbReference type="PANTHER" id="PTHR45138">
    <property type="entry name" value="REGULATORY COMPONENTS OF SENSORY TRANSDUCTION SYSTEM"/>
    <property type="match status" value="1"/>
</dbReference>
<dbReference type="NCBIfam" id="TIGR00254">
    <property type="entry name" value="GGDEF"/>
    <property type="match status" value="1"/>
</dbReference>
<dbReference type="InterPro" id="IPR011123">
    <property type="entry name" value="Y_Y_Y"/>
</dbReference>
<keyword evidence="5" id="KW-0548">Nucleotidyltransferase</keyword>
<feature type="transmembrane region" description="Helical" evidence="2">
    <location>
        <begin position="746"/>
        <end position="765"/>
    </location>
</feature>
<keyword evidence="2" id="KW-0812">Transmembrane</keyword>
<evidence type="ECO:0000256" key="2">
    <source>
        <dbReference type="SAM" id="Phobius"/>
    </source>
</evidence>
<keyword evidence="6" id="KW-1185">Reference proteome</keyword>
<evidence type="ECO:0000313" key="6">
    <source>
        <dbReference type="Proteomes" id="UP001165498"/>
    </source>
</evidence>
<feature type="signal peptide" evidence="3">
    <location>
        <begin position="1"/>
        <end position="22"/>
    </location>
</feature>
<dbReference type="Pfam" id="PF07494">
    <property type="entry name" value="Reg_prop"/>
    <property type="match status" value="5"/>
</dbReference>
<dbReference type="InterPro" id="IPR050469">
    <property type="entry name" value="Diguanylate_Cyclase"/>
</dbReference>
<dbReference type="SMART" id="SM00267">
    <property type="entry name" value="GGDEF"/>
    <property type="match status" value="1"/>
</dbReference>
<comment type="caution">
    <text evidence="5">The sequence shown here is derived from an EMBL/GenBank/DDBJ whole genome shotgun (WGS) entry which is preliminary data.</text>
</comment>
<dbReference type="SUPFAM" id="SSF55073">
    <property type="entry name" value="Nucleotide cyclase"/>
    <property type="match status" value="1"/>
</dbReference>
<evidence type="ECO:0000256" key="1">
    <source>
        <dbReference type="ARBA" id="ARBA00012528"/>
    </source>
</evidence>
<organism evidence="5 6">
    <name type="scientific">Tahibacter harae</name>
    <dbReference type="NCBI Taxonomy" id="2963937"/>
    <lineage>
        <taxon>Bacteria</taxon>
        <taxon>Pseudomonadati</taxon>
        <taxon>Pseudomonadota</taxon>
        <taxon>Gammaproteobacteria</taxon>
        <taxon>Lysobacterales</taxon>
        <taxon>Rhodanobacteraceae</taxon>
        <taxon>Tahibacter</taxon>
    </lineage>
</organism>
<dbReference type="RefSeq" id="WP_255916499.1">
    <property type="nucleotide sequence ID" value="NZ_JANFQO010000028.1"/>
</dbReference>
<protein>
    <recommendedName>
        <fullName evidence="1">diguanylate cyclase</fullName>
        <ecNumber evidence="1">2.7.7.65</ecNumber>
    </recommendedName>
</protein>
<keyword evidence="3" id="KW-0732">Signal</keyword>
<evidence type="ECO:0000313" key="5">
    <source>
        <dbReference type="EMBL" id="MCQ4167311.1"/>
    </source>
</evidence>
<keyword evidence="2" id="KW-0472">Membrane</keyword>
<dbReference type="InterPro" id="IPR043128">
    <property type="entry name" value="Rev_trsase/Diguanyl_cyclase"/>
</dbReference>
<dbReference type="EC" id="2.7.7.65" evidence="1"/>
<dbReference type="Proteomes" id="UP001165498">
    <property type="component" value="Unassembled WGS sequence"/>
</dbReference>
<feature type="domain" description="GGDEF" evidence="4">
    <location>
        <begin position="850"/>
        <end position="979"/>
    </location>
</feature>
<dbReference type="InterPro" id="IPR013783">
    <property type="entry name" value="Ig-like_fold"/>
</dbReference>
<dbReference type="Pfam" id="PF00990">
    <property type="entry name" value="GGDEF"/>
    <property type="match status" value="1"/>
</dbReference>
<dbReference type="CDD" id="cd01949">
    <property type="entry name" value="GGDEF"/>
    <property type="match status" value="1"/>
</dbReference>
<dbReference type="InterPro" id="IPR015943">
    <property type="entry name" value="WD40/YVTN_repeat-like_dom_sf"/>
</dbReference>
<dbReference type="InterPro" id="IPR029787">
    <property type="entry name" value="Nucleotide_cyclase"/>
</dbReference>
<dbReference type="InterPro" id="IPR011110">
    <property type="entry name" value="Reg_prop"/>
</dbReference>
<name>A0ABT1QYE2_9GAMM</name>
<dbReference type="CDD" id="cd00063">
    <property type="entry name" value="FN3"/>
    <property type="match status" value="1"/>
</dbReference>
<keyword evidence="5" id="KW-0808">Transferase</keyword>
<gene>
    <name evidence="5" type="ORF">NM961_21565</name>
</gene>
<dbReference type="SUPFAM" id="SSF63829">
    <property type="entry name" value="Calcium-dependent phosphotriesterase"/>
    <property type="match status" value="2"/>
</dbReference>
<dbReference type="PROSITE" id="PS50887">
    <property type="entry name" value="GGDEF"/>
    <property type="match status" value="1"/>
</dbReference>
<evidence type="ECO:0000259" key="4">
    <source>
        <dbReference type="PROSITE" id="PS50887"/>
    </source>
</evidence>
<dbReference type="InterPro" id="IPR003961">
    <property type="entry name" value="FN3_dom"/>
</dbReference>
<sequence length="979" mass="107538">MTRLMRFLATLPLAVLSLAAPASEQRPLNEYFRETWTTRQGLPHNLVQGVAQTPDGYLWFATWEGVARYNGIEFRSFDRANVPALADNGIRSLLVTRNGALVLGTSRGGVTLLRDGEWSRLDMRNGLAQDEIMDVAEDRRGRLWVATESAGLDRVDGSNIRHYGLEEGLPSRSMYLVTAHADGSVWAGTTEGLVRVREDGVDRYGSENGLPPGPVFDIAFDPDGSAYVGTERGLYRGVDGRFSVASAELPVDAIQRLLFDRAGNLWLGTVNHGVLRLRDGHVEVLGSEVGLPNDRVAALFEDREGSVWVGTNGGLLRLRDAPFVTYTNEHGLPDDYVRSVLQTADGTLWAGTSRGLARWHGTHFEPLAAQHPALGDSVLSLADDKAGGLWVGTYANGLLHWKDGKLATWTTGDGLAGNQVRAVATARDGTVWVGTARGLSRRRNGQWRSFSPADGLPREFIITLHAAADGRVWIGTANGAAVAEGDAITPLALPGPEQIEDVFGFHEDADGTIWMATDRGLVRHRQGKAAVISRRQGLSVDTVFQVVEDNAQQFWLSSNRGVLRLSRAEAEAAADGKLNTVTVEMFGEADGMASAQCNGGSGPAAWRGADGQVWVATAMGLSSVDPARLGRFARSAPPLVIEEVRVDDRALPARDALDLAPGTRKVELHFAGLSYLMPQKIRYRYRLDGFDPDWVERGNRRFAQFTNLAPGEYRFRVSAANAGGDWNTDEASLVLRVAPQLWQRSGFWAGVFLLVLLLLYFAYLARTRQLRANERRLRELIDQRTQDLRAQTERLTAADAEKSALLVRLQEHADAFERQAREDALTGLANRRWFDEQLALAFARAVREGEPLTLALVDIDHFKRINDRYSHATGDAALRRVADLMRSQLRPQDLIARYGGEEFALLFPATNLEQARHVAERLRAAVEAGDCSAFASDLHITVSIGLAERSGSVHHERLVSQADVHLYEAKHAGRNQVRG</sequence>
<dbReference type="Pfam" id="PF07495">
    <property type="entry name" value="Y_Y_Y"/>
    <property type="match status" value="1"/>
</dbReference>
<dbReference type="InterPro" id="IPR000160">
    <property type="entry name" value="GGDEF_dom"/>
</dbReference>
<accession>A0ABT1QYE2</accession>
<feature type="chain" id="PRO_5046585124" description="diguanylate cyclase" evidence="3">
    <location>
        <begin position="23"/>
        <end position="979"/>
    </location>
</feature>
<dbReference type="GO" id="GO:0052621">
    <property type="term" value="F:diguanylate cyclase activity"/>
    <property type="evidence" value="ECO:0007669"/>
    <property type="project" value="UniProtKB-EC"/>
</dbReference>
<dbReference type="EMBL" id="JANFQO010000028">
    <property type="protein sequence ID" value="MCQ4167311.1"/>
    <property type="molecule type" value="Genomic_DNA"/>
</dbReference>
<keyword evidence="2" id="KW-1133">Transmembrane helix</keyword>
<proteinExistence type="predicted"/>
<evidence type="ECO:0000256" key="3">
    <source>
        <dbReference type="SAM" id="SignalP"/>
    </source>
</evidence>
<dbReference type="Gene3D" id="2.60.40.10">
    <property type="entry name" value="Immunoglobulins"/>
    <property type="match status" value="1"/>
</dbReference>
<reference evidence="5" key="1">
    <citation type="submission" date="2022-07" db="EMBL/GenBank/DDBJ databases">
        <title>Tahibacter sp., a new gammaproteobacterium isolated from the silt sample collected at pig farm.</title>
        <authorList>
            <person name="Chen H."/>
        </authorList>
    </citation>
    <scope>NUCLEOTIDE SEQUENCE</scope>
    <source>
        <strain evidence="5">P2K</strain>
    </source>
</reference>
<dbReference type="Gene3D" id="3.30.70.270">
    <property type="match status" value="1"/>
</dbReference>